<evidence type="ECO:0000313" key="2">
    <source>
        <dbReference type="EMBL" id="QDU33917.1"/>
    </source>
</evidence>
<dbReference type="AlphaFoldDB" id="A0A517YUM1"/>
<keyword evidence="1" id="KW-0472">Membrane</keyword>
<keyword evidence="3" id="KW-1185">Reference proteome</keyword>
<evidence type="ECO:0000256" key="1">
    <source>
        <dbReference type="SAM" id="Phobius"/>
    </source>
</evidence>
<dbReference type="Proteomes" id="UP000317369">
    <property type="component" value="Chromosome"/>
</dbReference>
<protein>
    <recommendedName>
        <fullName evidence="4">DUF1570 domain-containing protein</fullName>
    </recommendedName>
</protein>
<dbReference type="EMBL" id="CP036425">
    <property type="protein sequence ID" value="QDU33917.1"/>
    <property type="molecule type" value="Genomic_DNA"/>
</dbReference>
<gene>
    <name evidence="2" type="ORF">KS4_19770</name>
</gene>
<reference evidence="2 3" key="1">
    <citation type="submission" date="2019-02" db="EMBL/GenBank/DDBJ databases">
        <title>Deep-cultivation of Planctomycetes and their phenomic and genomic characterization uncovers novel biology.</title>
        <authorList>
            <person name="Wiegand S."/>
            <person name="Jogler M."/>
            <person name="Boedeker C."/>
            <person name="Pinto D."/>
            <person name="Vollmers J."/>
            <person name="Rivas-Marin E."/>
            <person name="Kohn T."/>
            <person name="Peeters S.H."/>
            <person name="Heuer A."/>
            <person name="Rast P."/>
            <person name="Oberbeckmann S."/>
            <person name="Bunk B."/>
            <person name="Jeske O."/>
            <person name="Meyerdierks A."/>
            <person name="Storesund J.E."/>
            <person name="Kallscheuer N."/>
            <person name="Luecker S."/>
            <person name="Lage O.M."/>
            <person name="Pohl T."/>
            <person name="Merkel B.J."/>
            <person name="Hornburger P."/>
            <person name="Mueller R.-W."/>
            <person name="Bruemmer F."/>
            <person name="Labrenz M."/>
            <person name="Spormann A.M."/>
            <person name="Op den Camp H."/>
            <person name="Overmann J."/>
            <person name="Amann R."/>
            <person name="Jetten M.S.M."/>
            <person name="Mascher T."/>
            <person name="Medema M.H."/>
            <person name="Devos D.P."/>
            <person name="Kaster A.-K."/>
            <person name="Ovreas L."/>
            <person name="Rohde M."/>
            <person name="Galperin M.Y."/>
            <person name="Jogler C."/>
        </authorList>
    </citation>
    <scope>NUCLEOTIDE SEQUENCE [LARGE SCALE GENOMIC DNA]</scope>
    <source>
        <strain evidence="2 3">KS4</strain>
    </source>
</reference>
<evidence type="ECO:0008006" key="4">
    <source>
        <dbReference type="Google" id="ProtNLM"/>
    </source>
</evidence>
<keyword evidence="1" id="KW-1133">Transmembrane helix</keyword>
<organism evidence="2 3">
    <name type="scientific">Poriferisphaera corsica</name>
    <dbReference type="NCBI Taxonomy" id="2528020"/>
    <lineage>
        <taxon>Bacteria</taxon>
        <taxon>Pseudomonadati</taxon>
        <taxon>Planctomycetota</taxon>
        <taxon>Phycisphaerae</taxon>
        <taxon>Phycisphaerales</taxon>
        <taxon>Phycisphaeraceae</taxon>
        <taxon>Poriferisphaera</taxon>
    </lineage>
</organism>
<accession>A0A517YUM1</accession>
<evidence type="ECO:0000313" key="3">
    <source>
        <dbReference type="Proteomes" id="UP000317369"/>
    </source>
</evidence>
<proteinExistence type="predicted"/>
<sequence length="502" mass="57141">MTFVRNAVVLRAETVQMKGGEKLGGCAKRERLDRQKVCMRAIDMKYISGIVLLILCFCMAGEGYAEVIDIDPPITIKTKIVGQKRLIAGKIVSRDEQGVKVELKRSAESLDIPWTAMPAGLVYNLHNKHFIEDDSYESWVKLGRLMSEMGQGVRFAKLAFEKAVAIDAEVFAEEFDGQEPRVVAKQMWDEKKNRRREVNAGVGNGGQDVDEMKMAPAVPMALRWDALVKTVPEDAIKSLKHEAESTQARLGIKLQLHETKFFLFYTDLKKPEAKRWAGELDRMYVKLAELFDVPKDKNIWRGKALIYVFKREKDFRRCETEIYQIENNPLKNAAGWCFQKGNGDVHVLFYRQADDMQFAKILVHEASHGFLFRYRSRVHVPSCWNEGLADTIADMLLPQGNLLRGRQQRAEAYMKSNGHLGGTFFKAPQIQGFQYGIASKLTQFMISQSKKRYVNFINSLKSGVEWRVALKDYYGVDEQVLVESFGLSFGVQGLKAYDSASE</sequence>
<dbReference type="KEGG" id="pcor:KS4_19770"/>
<keyword evidence="1" id="KW-0812">Transmembrane</keyword>
<name>A0A517YUM1_9BACT</name>
<feature type="transmembrane region" description="Helical" evidence="1">
    <location>
        <begin position="46"/>
        <end position="65"/>
    </location>
</feature>